<feature type="chain" id="PRO_5029737235" description="Transglutaminase-like superfamily protein" evidence="1">
    <location>
        <begin position="31"/>
        <end position="539"/>
    </location>
</feature>
<reference evidence="2 3" key="1">
    <citation type="submission" date="2019-11" db="EMBL/GenBank/DDBJ databases">
        <title>Winogradskyella ouciana sp. nov., isolated from the hadal seawater of the Mariana Trench.</title>
        <authorList>
            <person name="Liu R."/>
        </authorList>
    </citation>
    <scope>NUCLEOTIDE SEQUENCE [LARGE SCALE GENOMIC DNA]</scope>
    <source>
        <strain evidence="2 3">ZXX205</strain>
    </source>
</reference>
<dbReference type="EMBL" id="WJYA01000004">
    <property type="protein sequence ID" value="MTE26688.1"/>
    <property type="molecule type" value="Genomic_DNA"/>
</dbReference>
<gene>
    <name evidence="2" type="ORF">F1003_07050</name>
</gene>
<feature type="signal peptide" evidence="1">
    <location>
        <begin position="1"/>
        <end position="30"/>
    </location>
</feature>
<organism evidence="2 3">
    <name type="scientific">Winogradskyella ouciana</name>
    <dbReference type="NCBI Taxonomy" id="2608631"/>
    <lineage>
        <taxon>Bacteria</taxon>
        <taxon>Pseudomonadati</taxon>
        <taxon>Bacteroidota</taxon>
        <taxon>Flavobacteriia</taxon>
        <taxon>Flavobacteriales</taxon>
        <taxon>Flavobacteriaceae</taxon>
        <taxon>Winogradskyella</taxon>
    </lineage>
</organism>
<keyword evidence="3" id="KW-1185">Reference proteome</keyword>
<accession>A0A7K1GE51</accession>
<dbReference type="Proteomes" id="UP000447545">
    <property type="component" value="Unassembled WGS sequence"/>
</dbReference>
<proteinExistence type="predicted"/>
<name>A0A7K1GE51_9FLAO</name>
<evidence type="ECO:0000256" key="1">
    <source>
        <dbReference type="SAM" id="SignalP"/>
    </source>
</evidence>
<dbReference type="RefSeq" id="WP_155088498.1">
    <property type="nucleotide sequence ID" value="NZ_WJYA01000004.1"/>
</dbReference>
<evidence type="ECO:0000313" key="3">
    <source>
        <dbReference type="Proteomes" id="UP000447545"/>
    </source>
</evidence>
<keyword evidence="1" id="KW-0732">Signal</keyword>
<sequence>MKKLAIPLALCAVGLVLTAFSFMGSKKGNADDIDISIEKSSFIMPAAHRVYANPDAMDGKYYLFKAKITNNSSQTLEDVTVKYRIPNYVDWTELTVSGEMFPGQTLVVPCYPKFKNDITEKTTESVEKAEIEITWDGADDDDIIEEDFSFKLTNRNEYVYTGIKSEEISSWADMYDNDALIACFVTPNDPIVKYYTQNLQEKLLKGESASVTRKPEDAVRFLTGIYEATRRSHMVYSGTKGIPKSTEDVQSIVQQVRLPREVITGNTGLCIELSVLYASVLSAAGIDPIIYMVPGHAYPGFRMNGQYYAIEATGIGGEGLGNIMSAEDAFKQGQKQLNKFIQQSQAGDPRYTIVDIHNVNAQGVTSMDLKDNDFMRKKVDDIVASWSDGQQVQPNNNGNNTIRVPDNRIRTNNNALSFAIPSGWQTVMQPAPQMPILTAQVMAPDQSTTVSVFDVQTNNVQDAMLTINQHMMNFGMEMQYQANGGNGLIGQTYSSNGTFNWIGKILQTRQGIRFVAVGSPDYMYQQNSGIINQVYNSIR</sequence>
<evidence type="ECO:0000313" key="2">
    <source>
        <dbReference type="EMBL" id="MTE26688.1"/>
    </source>
</evidence>
<evidence type="ECO:0008006" key="4">
    <source>
        <dbReference type="Google" id="ProtNLM"/>
    </source>
</evidence>
<comment type="caution">
    <text evidence="2">The sequence shown here is derived from an EMBL/GenBank/DDBJ whole genome shotgun (WGS) entry which is preliminary data.</text>
</comment>
<dbReference type="AlphaFoldDB" id="A0A7K1GE51"/>
<protein>
    <recommendedName>
        <fullName evidence="4">Transglutaminase-like superfamily protein</fullName>
    </recommendedName>
</protein>